<dbReference type="AlphaFoldDB" id="A0A919E4I6"/>
<dbReference type="CDD" id="cd00448">
    <property type="entry name" value="YjgF_YER057c_UK114_family"/>
    <property type="match status" value="1"/>
</dbReference>
<comment type="similarity">
    <text evidence="1">Belongs to the RutC family.</text>
</comment>
<dbReference type="SUPFAM" id="SSF55298">
    <property type="entry name" value="YjgF-like"/>
    <property type="match status" value="1"/>
</dbReference>
<sequence length="147" mass="15681">MSLTNKLTAALFATALTAGAVNADVKFHQKPGDTSGYPFSESVEVNGLLFMSGQIGTGPDGQLVEGGIVAESNQTMKNIQEALARRGLDTSDLVKCTVFLQDIKEWASFNTVYRQYFKGSFPARSALAASGLALNSRVEVECIAALR</sequence>
<dbReference type="Proteomes" id="UP000630923">
    <property type="component" value="Unassembled WGS sequence"/>
</dbReference>
<name>A0A919E4I6_9PROT</name>
<dbReference type="GO" id="GO:0019239">
    <property type="term" value="F:deaminase activity"/>
    <property type="evidence" value="ECO:0007669"/>
    <property type="project" value="TreeGrafter"/>
</dbReference>
<organism evidence="3 4">
    <name type="scientific">Kordiimonas sediminis</name>
    <dbReference type="NCBI Taxonomy" id="1735581"/>
    <lineage>
        <taxon>Bacteria</taxon>
        <taxon>Pseudomonadati</taxon>
        <taxon>Pseudomonadota</taxon>
        <taxon>Alphaproteobacteria</taxon>
        <taxon>Kordiimonadales</taxon>
        <taxon>Kordiimonadaceae</taxon>
        <taxon>Kordiimonas</taxon>
    </lineage>
</organism>
<dbReference type="InterPro" id="IPR006175">
    <property type="entry name" value="YjgF/YER057c/UK114"/>
</dbReference>
<evidence type="ECO:0000313" key="4">
    <source>
        <dbReference type="Proteomes" id="UP000630923"/>
    </source>
</evidence>
<keyword evidence="4" id="KW-1185">Reference proteome</keyword>
<feature type="chain" id="PRO_5036734090" description="RidA family protein" evidence="2">
    <location>
        <begin position="24"/>
        <end position="147"/>
    </location>
</feature>
<evidence type="ECO:0000256" key="2">
    <source>
        <dbReference type="SAM" id="SignalP"/>
    </source>
</evidence>
<dbReference type="PANTHER" id="PTHR11803">
    <property type="entry name" value="2-IMINOBUTANOATE/2-IMINOPROPANOATE DEAMINASE RIDA"/>
    <property type="match status" value="1"/>
</dbReference>
<reference evidence="3" key="2">
    <citation type="submission" date="2020-09" db="EMBL/GenBank/DDBJ databases">
        <authorList>
            <person name="Sun Q."/>
            <person name="Kim S."/>
        </authorList>
    </citation>
    <scope>NUCLEOTIDE SEQUENCE</scope>
    <source>
        <strain evidence="3">KCTC 42590</strain>
    </source>
</reference>
<gene>
    <name evidence="3" type="ORF">GCM10017044_02730</name>
</gene>
<dbReference type="EMBL" id="BNCI01000001">
    <property type="protein sequence ID" value="GHF12256.1"/>
    <property type="molecule type" value="Genomic_DNA"/>
</dbReference>
<keyword evidence="2" id="KW-0732">Signal</keyword>
<dbReference type="Gene3D" id="3.30.1330.40">
    <property type="entry name" value="RutC-like"/>
    <property type="match status" value="1"/>
</dbReference>
<dbReference type="InterPro" id="IPR006056">
    <property type="entry name" value="RidA"/>
</dbReference>
<dbReference type="PANTHER" id="PTHR11803:SF59">
    <property type="entry name" value="ENDORIBONUCLEASE"/>
    <property type="match status" value="1"/>
</dbReference>
<feature type="signal peptide" evidence="2">
    <location>
        <begin position="1"/>
        <end position="23"/>
    </location>
</feature>
<dbReference type="FunFam" id="3.30.1330.40:FF:000001">
    <property type="entry name" value="L-PSP family endoribonuclease"/>
    <property type="match status" value="1"/>
</dbReference>
<dbReference type="InterPro" id="IPR035959">
    <property type="entry name" value="RutC-like_sf"/>
</dbReference>
<reference evidence="3" key="1">
    <citation type="journal article" date="2014" name="Int. J. Syst. Evol. Microbiol.">
        <title>Complete genome sequence of Corynebacterium casei LMG S-19264T (=DSM 44701T), isolated from a smear-ripened cheese.</title>
        <authorList>
            <consortium name="US DOE Joint Genome Institute (JGI-PGF)"/>
            <person name="Walter F."/>
            <person name="Albersmeier A."/>
            <person name="Kalinowski J."/>
            <person name="Ruckert C."/>
        </authorList>
    </citation>
    <scope>NUCLEOTIDE SEQUENCE</scope>
    <source>
        <strain evidence="3">KCTC 42590</strain>
    </source>
</reference>
<evidence type="ECO:0000256" key="1">
    <source>
        <dbReference type="ARBA" id="ARBA00010552"/>
    </source>
</evidence>
<evidence type="ECO:0008006" key="5">
    <source>
        <dbReference type="Google" id="ProtNLM"/>
    </source>
</evidence>
<dbReference type="NCBIfam" id="TIGR00004">
    <property type="entry name" value="Rid family detoxifying hydrolase"/>
    <property type="match status" value="1"/>
</dbReference>
<dbReference type="RefSeq" id="WP_191249768.1">
    <property type="nucleotide sequence ID" value="NZ_BNCI01000001.1"/>
</dbReference>
<comment type="caution">
    <text evidence="3">The sequence shown here is derived from an EMBL/GenBank/DDBJ whole genome shotgun (WGS) entry which is preliminary data.</text>
</comment>
<dbReference type="GO" id="GO:0005829">
    <property type="term" value="C:cytosol"/>
    <property type="evidence" value="ECO:0007669"/>
    <property type="project" value="TreeGrafter"/>
</dbReference>
<proteinExistence type="inferred from homology"/>
<accession>A0A919E4I6</accession>
<dbReference type="Pfam" id="PF01042">
    <property type="entry name" value="Ribonuc_L-PSP"/>
    <property type="match status" value="1"/>
</dbReference>
<evidence type="ECO:0000313" key="3">
    <source>
        <dbReference type="EMBL" id="GHF12256.1"/>
    </source>
</evidence>
<protein>
    <recommendedName>
        <fullName evidence="5">RidA family protein</fullName>
    </recommendedName>
</protein>